<dbReference type="InterPro" id="IPR020806">
    <property type="entry name" value="PKS_PP-bd"/>
</dbReference>
<dbReference type="GO" id="GO:0006633">
    <property type="term" value="P:fatty acid biosynthetic process"/>
    <property type="evidence" value="ECO:0007669"/>
    <property type="project" value="TreeGrafter"/>
</dbReference>
<dbReference type="GO" id="GO:0031177">
    <property type="term" value="F:phosphopantetheine binding"/>
    <property type="evidence" value="ECO:0007669"/>
    <property type="project" value="InterPro"/>
</dbReference>
<dbReference type="InterPro" id="IPR029058">
    <property type="entry name" value="AB_hydrolase_fold"/>
</dbReference>
<evidence type="ECO:0000259" key="4">
    <source>
        <dbReference type="PROSITE" id="PS50075"/>
    </source>
</evidence>
<dbReference type="InterPro" id="IPR036736">
    <property type="entry name" value="ACP-like_sf"/>
</dbReference>
<dbReference type="Pfam" id="PF08659">
    <property type="entry name" value="KR"/>
    <property type="match status" value="1"/>
</dbReference>
<dbReference type="SMART" id="SM00822">
    <property type="entry name" value="PKS_KR"/>
    <property type="match status" value="1"/>
</dbReference>
<protein>
    <recommendedName>
        <fullName evidence="1">oleoyl-[acyl-carrier-protein] hydrolase</fullName>
        <ecNumber evidence="1">3.1.2.14</ecNumber>
    </recommendedName>
</protein>
<keyword evidence="3" id="KW-0597">Phosphoprotein</keyword>
<dbReference type="InterPro" id="IPR013968">
    <property type="entry name" value="PKS_KR"/>
</dbReference>
<dbReference type="SMART" id="SM00823">
    <property type="entry name" value="PKS_PP"/>
    <property type="match status" value="1"/>
</dbReference>
<dbReference type="Pfam" id="PF00550">
    <property type="entry name" value="PP-binding"/>
    <property type="match status" value="1"/>
</dbReference>
<feature type="domain" description="Carrier" evidence="4">
    <location>
        <begin position="364"/>
        <end position="446"/>
    </location>
</feature>
<dbReference type="CDD" id="cd08954">
    <property type="entry name" value="KR_1_FAS_SDR_x"/>
    <property type="match status" value="1"/>
</dbReference>
<dbReference type="AlphaFoldDB" id="A0AAW1U4N7"/>
<keyword evidence="6" id="KW-1185">Reference proteome</keyword>
<dbReference type="GO" id="GO:0016297">
    <property type="term" value="F:fatty acyl-[ACP] hydrolase activity"/>
    <property type="evidence" value="ECO:0007669"/>
    <property type="project" value="UniProtKB-EC"/>
</dbReference>
<reference evidence="5 6" key="1">
    <citation type="submission" date="2023-03" db="EMBL/GenBank/DDBJ databases">
        <title>Genome insight into feeding habits of ladybird beetles.</title>
        <authorList>
            <person name="Li H.-S."/>
            <person name="Huang Y.-H."/>
            <person name="Pang H."/>
        </authorList>
    </citation>
    <scope>NUCLEOTIDE SEQUENCE [LARGE SCALE GENOMIC DNA]</scope>
    <source>
        <strain evidence="5">SYSU_2023b</strain>
        <tissue evidence="5">Whole body</tissue>
    </source>
</reference>
<dbReference type="SUPFAM" id="SSF51735">
    <property type="entry name" value="NAD(P)-binding Rossmann-fold domains"/>
    <property type="match status" value="1"/>
</dbReference>
<dbReference type="Gene3D" id="3.90.180.10">
    <property type="entry name" value="Medium-chain alcohol dehydrogenases, catalytic domain"/>
    <property type="match status" value="1"/>
</dbReference>
<evidence type="ECO:0000256" key="3">
    <source>
        <dbReference type="ARBA" id="ARBA00022553"/>
    </source>
</evidence>
<organism evidence="5 6">
    <name type="scientific">Henosepilachna vigintioctopunctata</name>
    <dbReference type="NCBI Taxonomy" id="420089"/>
    <lineage>
        <taxon>Eukaryota</taxon>
        <taxon>Metazoa</taxon>
        <taxon>Ecdysozoa</taxon>
        <taxon>Arthropoda</taxon>
        <taxon>Hexapoda</taxon>
        <taxon>Insecta</taxon>
        <taxon>Pterygota</taxon>
        <taxon>Neoptera</taxon>
        <taxon>Endopterygota</taxon>
        <taxon>Coleoptera</taxon>
        <taxon>Polyphaga</taxon>
        <taxon>Cucujiformia</taxon>
        <taxon>Coccinelloidea</taxon>
        <taxon>Coccinellidae</taxon>
        <taxon>Epilachninae</taxon>
        <taxon>Epilachnini</taxon>
        <taxon>Henosepilachna</taxon>
    </lineage>
</organism>
<keyword evidence="2" id="KW-0596">Phosphopantetheine</keyword>
<dbReference type="InterPro" id="IPR036291">
    <property type="entry name" value="NAD(P)-bd_dom_sf"/>
</dbReference>
<dbReference type="InterPro" id="IPR057326">
    <property type="entry name" value="KR_dom"/>
</dbReference>
<dbReference type="PANTHER" id="PTHR43775:SF23">
    <property type="entry name" value="FATTY ACID SYNTHASE 3"/>
    <property type="match status" value="1"/>
</dbReference>
<dbReference type="InterPro" id="IPR001031">
    <property type="entry name" value="Thioesterase"/>
</dbReference>
<evidence type="ECO:0000256" key="1">
    <source>
        <dbReference type="ARBA" id="ARBA00012480"/>
    </source>
</evidence>
<dbReference type="EMBL" id="JARQZJ010000035">
    <property type="protein sequence ID" value="KAK9875953.1"/>
    <property type="molecule type" value="Genomic_DNA"/>
</dbReference>
<dbReference type="GO" id="GO:0004312">
    <property type="term" value="F:fatty acid synthase activity"/>
    <property type="evidence" value="ECO:0007669"/>
    <property type="project" value="TreeGrafter"/>
</dbReference>
<dbReference type="Gene3D" id="1.10.1200.10">
    <property type="entry name" value="ACP-like"/>
    <property type="match status" value="1"/>
</dbReference>
<dbReference type="Gene3D" id="3.40.50.1820">
    <property type="entry name" value="alpha/beta hydrolase"/>
    <property type="match status" value="1"/>
</dbReference>
<dbReference type="PANTHER" id="PTHR43775">
    <property type="entry name" value="FATTY ACID SYNTHASE"/>
    <property type="match status" value="1"/>
</dbReference>
<comment type="caution">
    <text evidence="5">The sequence shown here is derived from an EMBL/GenBank/DDBJ whole genome shotgun (WGS) entry which is preliminary data.</text>
</comment>
<evidence type="ECO:0000313" key="6">
    <source>
        <dbReference type="Proteomes" id="UP001431783"/>
    </source>
</evidence>
<dbReference type="InterPro" id="IPR009081">
    <property type="entry name" value="PP-bd_ACP"/>
</dbReference>
<proteinExistence type="predicted"/>
<dbReference type="Pfam" id="PF00975">
    <property type="entry name" value="Thioesterase"/>
    <property type="match status" value="1"/>
</dbReference>
<dbReference type="Gene3D" id="3.40.50.720">
    <property type="entry name" value="NAD(P)-binding Rossmann-like Domain"/>
    <property type="match status" value="2"/>
</dbReference>
<name>A0AAW1U4N7_9CUCU</name>
<gene>
    <name evidence="5" type="ORF">WA026_011055</name>
</gene>
<dbReference type="PROSITE" id="PS50075">
    <property type="entry name" value="CARRIER"/>
    <property type="match status" value="1"/>
</dbReference>
<evidence type="ECO:0000313" key="5">
    <source>
        <dbReference type="EMBL" id="KAK9875953.1"/>
    </source>
</evidence>
<accession>A0AAW1U4N7</accession>
<dbReference type="SUPFAM" id="SSF53474">
    <property type="entry name" value="alpha/beta-Hydrolases"/>
    <property type="match status" value="1"/>
</dbReference>
<dbReference type="EC" id="3.1.2.14" evidence="1"/>
<dbReference type="Proteomes" id="UP001431783">
    <property type="component" value="Unassembled WGS sequence"/>
</dbReference>
<sequence length="753" mass="84418">MMFSSVRCLAKGGRFLELGQFDILKDNRLSLMLLEKECSFHGIFLDSLFKKTGEAKSIIYSLLEEGIEKRLIEPITRRIFQPNEIVDVFRYMSTGEHTGKNLIKIREEEMKWTNELPKPVYLKGKARFWCDPMKSYIIVGGIGGFGLELADWLVLKGARKLILSSRIGVRTGYQSNIINIWKSQGVVVEISTADVTTREGCEKLISESKSLGTVDGLFNLAAVLKDSLLENQNVESFKIAFGPKVKATKYLDEITRCRCPKLRHFVVFSSIICGRGNPGQTNYGMANSAMERICENRKAAGYSALVIRWGAVADVGLAAEMPKNIESDFFGTCPQRISSCLQVMDTFLTQKQATIVSSTVLANEKKRTASKNIAEATANILGIRISTASPYTTLSELGMDSLTAVEVKQALETDFDIFLSPHEIRSLTFSKLNAIQDERCGIREKKLISSKQEMTGWNIFINEFNDDYMISSPLVQLPSLCGDDSDAPLLYMFPGIEGYVKPMSCLASKLKAKIIGLQCCCQVPPYTIAQHAESCLVKMKKYLKPNTIVNILSFSWGTVIALEVISRLERLGYKVNSIIIDGAPEIIPNILTKQLKNTSDTEVHIFSLSVLMMKFLPNETVIENRKALEKCTSMSERLDVFLKAMEQVEQLSQENKRILAIAIYTRIKDSLFYKANYGAIMATTRLFKPSISLDQLTLPEDYNLSRICSNLEDIRYFEGNHQSIMENEEVADAINVAIRGKTSQFIVTVKNSK</sequence>
<dbReference type="InterPro" id="IPR050091">
    <property type="entry name" value="PKS_NRPS_Biosynth_Enz"/>
</dbReference>
<evidence type="ECO:0000256" key="2">
    <source>
        <dbReference type="ARBA" id="ARBA00022450"/>
    </source>
</evidence>
<dbReference type="SUPFAM" id="SSF47336">
    <property type="entry name" value="ACP-like"/>
    <property type="match status" value="1"/>
</dbReference>